<dbReference type="SUPFAM" id="SSF50729">
    <property type="entry name" value="PH domain-like"/>
    <property type="match status" value="1"/>
</dbReference>
<comment type="similarity">
    <text evidence="1">Belongs to the OSBP family.</text>
</comment>
<dbReference type="GO" id="GO:0005886">
    <property type="term" value="C:plasma membrane"/>
    <property type="evidence" value="ECO:0007669"/>
    <property type="project" value="TreeGrafter"/>
</dbReference>
<gene>
    <name evidence="4" type="ORF">JVT61DRAFT_5778</name>
</gene>
<dbReference type="PANTHER" id="PTHR10972">
    <property type="entry name" value="OXYSTEROL-BINDING PROTEIN-RELATED"/>
    <property type="match status" value="1"/>
</dbReference>
<dbReference type="InterPro" id="IPR037239">
    <property type="entry name" value="OSBP_sf"/>
</dbReference>
<dbReference type="GO" id="GO:0035621">
    <property type="term" value="P:ER to Golgi ceramide transport"/>
    <property type="evidence" value="ECO:0007669"/>
    <property type="project" value="TreeGrafter"/>
</dbReference>
<dbReference type="InterPro" id="IPR011993">
    <property type="entry name" value="PH-like_dom_sf"/>
</dbReference>
<comment type="caution">
    <text evidence="4">The sequence shown here is derived from an EMBL/GenBank/DDBJ whole genome shotgun (WGS) entry which is preliminary data.</text>
</comment>
<dbReference type="GO" id="GO:0032541">
    <property type="term" value="C:cortical endoplasmic reticulum"/>
    <property type="evidence" value="ECO:0007669"/>
    <property type="project" value="TreeGrafter"/>
</dbReference>
<evidence type="ECO:0000313" key="4">
    <source>
        <dbReference type="EMBL" id="KAG6381364.1"/>
    </source>
</evidence>
<dbReference type="Gene3D" id="3.30.70.3490">
    <property type="match status" value="1"/>
</dbReference>
<accession>A0A8I2YXY1</accession>
<dbReference type="Gene3D" id="2.30.29.30">
    <property type="entry name" value="Pleckstrin-homology domain (PH domain)/Phosphotyrosine-binding domain (PTB)"/>
    <property type="match status" value="1"/>
</dbReference>
<dbReference type="SUPFAM" id="SSF144000">
    <property type="entry name" value="Oxysterol-binding protein-like"/>
    <property type="match status" value="1"/>
</dbReference>
<name>A0A8I2YXY1_9AGAM</name>
<dbReference type="GO" id="GO:0032934">
    <property type="term" value="F:sterol binding"/>
    <property type="evidence" value="ECO:0007669"/>
    <property type="project" value="TreeGrafter"/>
</dbReference>
<dbReference type="Gene3D" id="2.40.160.120">
    <property type="match status" value="1"/>
</dbReference>
<dbReference type="GO" id="GO:0120009">
    <property type="term" value="P:intermembrane lipid transfer"/>
    <property type="evidence" value="ECO:0007669"/>
    <property type="project" value="UniProtKB-ARBA"/>
</dbReference>
<protein>
    <submittedName>
        <fullName evidence="4">Oxysterol-binding protein-domain-containing protein</fullName>
    </submittedName>
</protein>
<reference evidence="4" key="1">
    <citation type="submission" date="2021-03" db="EMBL/GenBank/DDBJ databases">
        <title>Evolutionary innovations through gain and loss of genes in the ectomycorrhizal Boletales.</title>
        <authorList>
            <person name="Wu G."/>
            <person name="Miyauchi S."/>
            <person name="Morin E."/>
            <person name="Yang Z.-L."/>
            <person name="Xu J."/>
            <person name="Martin F.M."/>
        </authorList>
    </citation>
    <scope>NUCLEOTIDE SEQUENCE</scope>
    <source>
        <strain evidence="4">BR01</strain>
    </source>
</reference>
<feature type="compositionally biased region" description="Polar residues" evidence="2">
    <location>
        <begin position="360"/>
        <end position="372"/>
    </location>
</feature>
<dbReference type="GO" id="GO:0097038">
    <property type="term" value="C:perinuclear endoplasmic reticulum"/>
    <property type="evidence" value="ECO:0007669"/>
    <property type="project" value="TreeGrafter"/>
</dbReference>
<dbReference type="GO" id="GO:0030011">
    <property type="term" value="P:maintenance of cell polarity"/>
    <property type="evidence" value="ECO:0007669"/>
    <property type="project" value="TreeGrafter"/>
</dbReference>
<evidence type="ECO:0000259" key="3">
    <source>
        <dbReference type="Pfam" id="PF15409"/>
    </source>
</evidence>
<dbReference type="FunFam" id="2.40.160.120:FF:000001">
    <property type="entry name" value="Oxysterol-binding protein"/>
    <property type="match status" value="1"/>
</dbReference>
<dbReference type="GO" id="GO:0034727">
    <property type="term" value="P:piecemeal microautophagy of the nucleus"/>
    <property type="evidence" value="ECO:0007669"/>
    <property type="project" value="TreeGrafter"/>
</dbReference>
<dbReference type="PANTHER" id="PTHR10972:SF203">
    <property type="entry name" value="OXYSTEROL-BINDING PROTEIN HOMOLOG 3"/>
    <property type="match status" value="1"/>
</dbReference>
<keyword evidence="5" id="KW-1185">Reference proteome</keyword>
<feature type="domain" description="Pleckstrin homology" evidence="3">
    <location>
        <begin position="75"/>
        <end position="150"/>
    </location>
</feature>
<evidence type="ECO:0000256" key="1">
    <source>
        <dbReference type="ARBA" id="ARBA00008842"/>
    </source>
</evidence>
<organism evidence="4 5">
    <name type="scientific">Boletus reticuloceps</name>
    <dbReference type="NCBI Taxonomy" id="495285"/>
    <lineage>
        <taxon>Eukaryota</taxon>
        <taxon>Fungi</taxon>
        <taxon>Dikarya</taxon>
        <taxon>Basidiomycota</taxon>
        <taxon>Agaricomycotina</taxon>
        <taxon>Agaricomycetes</taxon>
        <taxon>Agaricomycetidae</taxon>
        <taxon>Boletales</taxon>
        <taxon>Boletineae</taxon>
        <taxon>Boletaceae</taxon>
        <taxon>Boletoideae</taxon>
        <taxon>Boletus</taxon>
    </lineage>
</organism>
<evidence type="ECO:0000256" key="2">
    <source>
        <dbReference type="SAM" id="MobiDB-lite"/>
    </source>
</evidence>
<dbReference type="OrthoDB" id="1854502at2759"/>
<sequence length="759" mass="84466">MADTLTHDRVSNADCRTCQYLLLISTYGSTLSPGSALPLGPGRRLRRMAAQKEAEKDAGYAAQALTRQTLRPTPLTGFARRYFVLHQSGTLSYSLDPKHPVRDRIFLPHAALSTVVGRKDIHLDSSTATFHIKCLTSEDFITWMSALRQAESTDQKFIVTDGRRSSASKFTPRLTHSQWSKSNVVAEDMGSIIAELESAITALHTEDPFKRNTSLKSKSDKEKHNNPALISTHEDGTLVRPSPDTGVNIHLQRARIALESLKSQHAALLGSFCTAQNDTLPPTMRGSPLSKTAEENTDELLSASAFSASLSHQSNRISSVTDLSDSAPVEWFDAEDNFGEEFLLEEPTAEEKKAQLVSKAGTSSISEYGSASSDEEDHIPLKNDQNDDSSLPSRQVVRRTHLPSGPIGDEGSLFAMLKKNVGKDLSTIAFPVSFNEPLTLLQRTAEESEYHGLLQQASEANDPIERMCYVAAFAISGYAHTRHRSGRKGFNPMLAETFEDIRMKFIAEKVSHNPVVIAYYAEGDGWELHGTSAGKTKFWGKSLEVIPLGTTQLKVGDDQYEWNKPSSFMRNLMMGTKYLEHCGKMTIKNTASGASCIIDFKQTGYWGASNEVAGTVLSKSGDVCACIEGKWDEQVVLALDPSHLQVLWRITPFPKQTMEYYGFTAFGITLNEITSDLEGNLPPTDSRFRPDLRALEEGNIDAAEAHKTRLEELQRDRRRRGIDRTPRWFTQVGEDWRYKGGYWEERAKGWREASVEPLW</sequence>
<dbReference type="InterPro" id="IPR041680">
    <property type="entry name" value="PH_8"/>
</dbReference>
<dbReference type="Pfam" id="PF01237">
    <property type="entry name" value="Oxysterol_BP"/>
    <property type="match status" value="1"/>
</dbReference>
<dbReference type="AlphaFoldDB" id="A0A8I2YXY1"/>
<dbReference type="GO" id="GO:0006897">
    <property type="term" value="P:endocytosis"/>
    <property type="evidence" value="ECO:0007669"/>
    <property type="project" value="TreeGrafter"/>
</dbReference>
<evidence type="ECO:0000313" key="5">
    <source>
        <dbReference type="Proteomes" id="UP000683000"/>
    </source>
</evidence>
<dbReference type="Pfam" id="PF15409">
    <property type="entry name" value="PH_8"/>
    <property type="match status" value="1"/>
</dbReference>
<dbReference type="Proteomes" id="UP000683000">
    <property type="component" value="Unassembled WGS sequence"/>
</dbReference>
<proteinExistence type="inferred from homology"/>
<dbReference type="GO" id="GO:0005829">
    <property type="term" value="C:cytosol"/>
    <property type="evidence" value="ECO:0007669"/>
    <property type="project" value="TreeGrafter"/>
</dbReference>
<dbReference type="InterPro" id="IPR000648">
    <property type="entry name" value="Oxysterol-bd"/>
</dbReference>
<feature type="region of interest" description="Disordered" evidence="2">
    <location>
        <begin position="345"/>
        <end position="393"/>
    </location>
</feature>
<dbReference type="GO" id="GO:0006887">
    <property type="term" value="P:exocytosis"/>
    <property type="evidence" value="ECO:0007669"/>
    <property type="project" value="TreeGrafter"/>
</dbReference>
<dbReference type="EMBL" id="JAGFBS010000002">
    <property type="protein sequence ID" value="KAG6381364.1"/>
    <property type="molecule type" value="Genomic_DNA"/>
</dbReference>